<sequence length="275" mass="30010">MSDRRETAANGRVAAAELKGAVEAERFVEGEVRQVAPPLATLWSAPDGRRERQLLHGEGFRVLEDRDGWSFGQAARDGFVGYMRSADLRDAVIPTHAVAVPATHVYPRPDMKTIEHMGLSFGSKIRIVGGADRFYETHDGGFVFRDHVRPVNRPLTDPATVAQLFFGVPYLWGGNSVWGIDCSGLVQAACLACGIECPGDSDQQEARLGHPVDMDAPVQRGDLFFWSGHVAMAVDAETLIHANAFRMAVAYEPLCEAIARIEAQGDGPVTARRRV</sequence>
<dbReference type="Proteomes" id="UP000199356">
    <property type="component" value="Unassembled WGS sequence"/>
</dbReference>
<evidence type="ECO:0000259" key="5">
    <source>
        <dbReference type="PROSITE" id="PS51935"/>
    </source>
</evidence>
<dbReference type="STRING" id="441119.SAMN04488047_101510"/>
<dbReference type="AlphaFoldDB" id="A0A1I5L7H3"/>
<keyword evidence="3" id="KW-0378">Hydrolase</keyword>
<keyword evidence="2" id="KW-0645">Protease</keyword>
<dbReference type="Gene3D" id="3.90.1720.10">
    <property type="entry name" value="endopeptidase domain like (from Nostoc punctiforme)"/>
    <property type="match status" value="1"/>
</dbReference>
<dbReference type="InterPro" id="IPR041382">
    <property type="entry name" value="SH3_16"/>
</dbReference>
<evidence type="ECO:0000313" key="7">
    <source>
        <dbReference type="Proteomes" id="UP000199356"/>
    </source>
</evidence>
<dbReference type="InterPro" id="IPR000064">
    <property type="entry name" value="NLP_P60_dom"/>
</dbReference>
<comment type="similarity">
    <text evidence="1">Belongs to the peptidase C40 family.</text>
</comment>
<dbReference type="OrthoDB" id="9813368at2"/>
<keyword evidence="4" id="KW-0788">Thiol protease</keyword>
<evidence type="ECO:0000256" key="1">
    <source>
        <dbReference type="ARBA" id="ARBA00007074"/>
    </source>
</evidence>
<protein>
    <submittedName>
        <fullName evidence="6">NlpC/P60 family protein</fullName>
    </submittedName>
</protein>
<keyword evidence="7" id="KW-1185">Reference proteome</keyword>
<evidence type="ECO:0000256" key="4">
    <source>
        <dbReference type="ARBA" id="ARBA00022807"/>
    </source>
</evidence>
<dbReference type="SUPFAM" id="SSF54001">
    <property type="entry name" value="Cysteine proteinases"/>
    <property type="match status" value="1"/>
</dbReference>
<evidence type="ECO:0000256" key="2">
    <source>
        <dbReference type="ARBA" id="ARBA00022670"/>
    </source>
</evidence>
<name>A0A1I5L7H3_9RHOB</name>
<accession>A0A1I5L7H3</accession>
<gene>
    <name evidence="6" type="ORF">SAMN04488047_101510</name>
</gene>
<dbReference type="PANTHER" id="PTHR47359:SF3">
    <property type="entry name" value="NLP_P60 DOMAIN-CONTAINING PROTEIN-RELATED"/>
    <property type="match status" value="1"/>
</dbReference>
<feature type="domain" description="NlpC/P60" evidence="5">
    <location>
        <begin position="152"/>
        <end position="275"/>
    </location>
</feature>
<dbReference type="GO" id="GO:0008234">
    <property type="term" value="F:cysteine-type peptidase activity"/>
    <property type="evidence" value="ECO:0007669"/>
    <property type="project" value="UniProtKB-KW"/>
</dbReference>
<dbReference type="GO" id="GO:0006508">
    <property type="term" value="P:proteolysis"/>
    <property type="evidence" value="ECO:0007669"/>
    <property type="project" value="UniProtKB-KW"/>
</dbReference>
<evidence type="ECO:0000256" key="3">
    <source>
        <dbReference type="ARBA" id="ARBA00022801"/>
    </source>
</evidence>
<organism evidence="6 7">
    <name type="scientific">Tranquillimonas alkanivorans</name>
    <dbReference type="NCBI Taxonomy" id="441119"/>
    <lineage>
        <taxon>Bacteria</taxon>
        <taxon>Pseudomonadati</taxon>
        <taxon>Pseudomonadota</taxon>
        <taxon>Alphaproteobacteria</taxon>
        <taxon>Rhodobacterales</taxon>
        <taxon>Roseobacteraceae</taxon>
        <taxon>Tranquillimonas</taxon>
    </lineage>
</organism>
<dbReference type="RefSeq" id="WP_093417207.1">
    <property type="nucleotide sequence ID" value="NZ_FOXA01000001.1"/>
</dbReference>
<dbReference type="EMBL" id="FOXA01000001">
    <property type="protein sequence ID" value="SFO93334.1"/>
    <property type="molecule type" value="Genomic_DNA"/>
</dbReference>
<proteinExistence type="inferred from homology"/>
<dbReference type="Pfam" id="PF00877">
    <property type="entry name" value="NLPC_P60"/>
    <property type="match status" value="1"/>
</dbReference>
<dbReference type="Pfam" id="PF18348">
    <property type="entry name" value="SH3_16"/>
    <property type="match status" value="1"/>
</dbReference>
<dbReference type="InterPro" id="IPR051794">
    <property type="entry name" value="PG_Endopeptidase_C40"/>
</dbReference>
<dbReference type="PROSITE" id="PS51935">
    <property type="entry name" value="NLPC_P60"/>
    <property type="match status" value="1"/>
</dbReference>
<evidence type="ECO:0000313" key="6">
    <source>
        <dbReference type="EMBL" id="SFO93334.1"/>
    </source>
</evidence>
<dbReference type="InterPro" id="IPR038765">
    <property type="entry name" value="Papain-like_cys_pep_sf"/>
</dbReference>
<dbReference type="PANTHER" id="PTHR47359">
    <property type="entry name" value="PEPTIDOGLYCAN DL-ENDOPEPTIDASE CWLO"/>
    <property type="match status" value="1"/>
</dbReference>
<reference evidence="6 7" key="1">
    <citation type="submission" date="2016-10" db="EMBL/GenBank/DDBJ databases">
        <authorList>
            <person name="de Groot N.N."/>
        </authorList>
    </citation>
    <scope>NUCLEOTIDE SEQUENCE [LARGE SCALE GENOMIC DNA]</scope>
    <source>
        <strain evidence="6 7">DSM 19547</strain>
    </source>
</reference>